<evidence type="ECO:0000313" key="7">
    <source>
        <dbReference type="Proteomes" id="UP000008793"/>
    </source>
</evidence>
<comment type="similarity">
    <text evidence="4">Belongs to the cyclic nucleotide phosphodiesterase class-III family.</text>
</comment>
<dbReference type="InterPro" id="IPR042283">
    <property type="entry name" value="GpdQ_catalytic"/>
</dbReference>
<evidence type="ECO:0000313" key="6">
    <source>
        <dbReference type="EMBL" id="CAX60874.1"/>
    </source>
</evidence>
<dbReference type="InterPro" id="IPR050884">
    <property type="entry name" value="CNP_phosphodiesterase-III"/>
</dbReference>
<protein>
    <submittedName>
        <fullName evidence="6">Metallophosphoesterase</fullName>
    </submittedName>
</protein>
<dbReference type="GO" id="GO:0046872">
    <property type="term" value="F:metal ion binding"/>
    <property type="evidence" value="ECO:0007669"/>
    <property type="project" value="UniProtKB-KW"/>
</dbReference>
<dbReference type="Proteomes" id="UP000008793">
    <property type="component" value="Chromosome"/>
</dbReference>
<accession>D8MVL7</accession>
<dbReference type="InterPro" id="IPR004843">
    <property type="entry name" value="Calcineurin-like_PHP"/>
</dbReference>
<evidence type="ECO:0000256" key="2">
    <source>
        <dbReference type="ARBA" id="ARBA00022801"/>
    </source>
</evidence>
<dbReference type="PANTHER" id="PTHR42988:SF2">
    <property type="entry name" value="CYCLIC NUCLEOTIDE PHOSPHODIESTERASE CBUA0032-RELATED"/>
    <property type="match status" value="1"/>
</dbReference>
<dbReference type="eggNOG" id="COG1409">
    <property type="taxonomic scope" value="Bacteria"/>
</dbReference>
<dbReference type="RefSeq" id="WP_013203359.1">
    <property type="nucleotide sequence ID" value="NC_014306.1"/>
</dbReference>
<dbReference type="EMBL" id="FP236843">
    <property type="protein sequence ID" value="CAX60874.1"/>
    <property type="molecule type" value="Genomic_DNA"/>
</dbReference>
<dbReference type="GO" id="GO:0004112">
    <property type="term" value="F:cyclic-nucleotide phosphodiesterase activity"/>
    <property type="evidence" value="ECO:0007669"/>
    <property type="project" value="InterPro"/>
</dbReference>
<dbReference type="CDD" id="cd07402">
    <property type="entry name" value="MPP_GpdQ"/>
    <property type="match status" value="1"/>
</dbReference>
<dbReference type="PANTHER" id="PTHR42988">
    <property type="entry name" value="PHOSPHOHYDROLASE"/>
    <property type="match status" value="1"/>
</dbReference>
<feature type="domain" description="Calcineurin-like phosphoesterase" evidence="5">
    <location>
        <begin position="8"/>
        <end position="202"/>
    </location>
</feature>
<dbReference type="Gene3D" id="3.30.750.180">
    <property type="entry name" value="GpdQ, beta-strand dimerisation domain"/>
    <property type="match status" value="1"/>
</dbReference>
<organism evidence="7">
    <name type="scientific">Erwinia billingiae (strain Eb661)</name>
    <dbReference type="NCBI Taxonomy" id="634500"/>
    <lineage>
        <taxon>Bacteria</taxon>
        <taxon>Pseudomonadati</taxon>
        <taxon>Pseudomonadota</taxon>
        <taxon>Gammaproteobacteria</taxon>
        <taxon>Enterobacterales</taxon>
        <taxon>Erwiniaceae</taxon>
        <taxon>Erwinia</taxon>
    </lineage>
</organism>
<dbReference type="Gene3D" id="3.60.21.40">
    <property type="entry name" value="GpdQ, catalytic alpha/beta sandwich domain"/>
    <property type="match status" value="1"/>
</dbReference>
<reference evidence="6 7" key="1">
    <citation type="journal article" date="2010" name="BMC Genomics">
        <title>Genome comparison of the epiphytic bacteria Erwinia billingiae and E. tasmaniensis with the pear pathogen E. pyrifoliae.</title>
        <authorList>
            <person name="Kube M."/>
            <person name="Migdoll A.M."/>
            <person name="Gehring I."/>
            <person name="Heitmann K."/>
            <person name="Mayer Y."/>
            <person name="Kuhl H."/>
            <person name="Knaust F."/>
            <person name="Geider K."/>
            <person name="Reinhardt R."/>
        </authorList>
    </citation>
    <scope>NUCLEOTIDE SEQUENCE [LARGE SCALE GENOMIC DNA]</scope>
    <source>
        <strain evidence="6 7">Eb661</strain>
    </source>
</reference>
<keyword evidence="1" id="KW-0479">Metal-binding</keyword>
<evidence type="ECO:0000256" key="1">
    <source>
        <dbReference type="ARBA" id="ARBA00022723"/>
    </source>
</evidence>
<evidence type="ECO:0000259" key="5">
    <source>
        <dbReference type="Pfam" id="PF00149"/>
    </source>
</evidence>
<dbReference type="AlphaFoldDB" id="D8MVL7"/>
<dbReference type="InterPro" id="IPR029052">
    <property type="entry name" value="Metallo-depent_PP-like"/>
</dbReference>
<dbReference type="InterPro" id="IPR042281">
    <property type="entry name" value="GpdQ_beta-strand"/>
</dbReference>
<keyword evidence="2" id="KW-0378">Hydrolase</keyword>
<evidence type="ECO:0000256" key="4">
    <source>
        <dbReference type="ARBA" id="ARBA00025742"/>
    </source>
</evidence>
<dbReference type="InterPro" id="IPR026575">
    <property type="entry name" value="GpdQ/CpdA-like"/>
</dbReference>
<dbReference type="STRING" id="634500.EbC_33430"/>
<gene>
    <name evidence="6" type="primary">icc</name>
    <name evidence="6" type="ordered locus">EbC_33430</name>
</gene>
<proteinExistence type="inferred from homology"/>
<sequence>MTQQAVLLAQISDLHIKAHGKLSYRKVDTLGALRQVIARLNALLPRPDAVVITGDLVDFGHEEEYLTLKEALSHLELPYWLMAGNHDDRQMMRKIFADQTHLFQHHEFIEWEGECGPLRLLALDSTVPQQPQGELCEERLGWLSDRLKEQPLRPTIVMLHHPPFISGIDHMDRQRLRNPQPLAAVIKGHPQVERVLCGHLHRSMQVRFAGTLACSAPGVSHQVAFDLQTDGPANFCLEPAGYLLHRWTPEQGVVTHQCVVGQFDGPYPFYDANGLID</sequence>
<dbReference type="Pfam" id="PF00149">
    <property type="entry name" value="Metallophos"/>
    <property type="match status" value="1"/>
</dbReference>
<keyword evidence="7" id="KW-1185">Reference proteome</keyword>
<dbReference type="SUPFAM" id="SSF56300">
    <property type="entry name" value="Metallo-dependent phosphatases"/>
    <property type="match status" value="1"/>
</dbReference>
<evidence type="ECO:0000256" key="3">
    <source>
        <dbReference type="ARBA" id="ARBA00023004"/>
    </source>
</evidence>
<dbReference type="HOGENOM" id="CLU_070320_2_1_6"/>
<name>D8MVL7_ERWBE</name>
<keyword evidence="3" id="KW-0408">Iron</keyword>
<dbReference type="KEGG" id="ebi:EbC_33430"/>
<dbReference type="GeneID" id="90513301"/>